<reference evidence="1 2" key="1">
    <citation type="journal article" date="2016" name="PLoS ONE">
        <title>Sequence Assembly of Yarrowia lipolytica Strain W29/CLIB89 Shows Transposable Element Diversity.</title>
        <authorList>
            <person name="Magnan C."/>
            <person name="Yu J."/>
            <person name="Chang I."/>
            <person name="Jahn E."/>
            <person name="Kanomata Y."/>
            <person name="Wu J."/>
            <person name="Zeller M."/>
            <person name="Oakes M."/>
            <person name="Baldi P."/>
            <person name="Sandmeyer S."/>
        </authorList>
    </citation>
    <scope>NUCLEOTIDE SEQUENCE [LARGE SCALE GENOMIC DNA]</scope>
    <source>
        <strain evidence="2">CLIB89(W29)</strain>
    </source>
</reference>
<proteinExistence type="predicted"/>
<dbReference type="GeneID" id="94582492"/>
<protein>
    <submittedName>
        <fullName evidence="1">Uncharacterized protein</fullName>
    </submittedName>
</protein>
<dbReference type="EMBL" id="CP017553">
    <property type="protein sequence ID" value="AOW00746.1"/>
    <property type="molecule type" value="Genomic_DNA"/>
</dbReference>
<accession>A0A1D8N547</accession>
<dbReference type="Proteomes" id="UP000182444">
    <property type="component" value="Chromosome 1A"/>
</dbReference>
<organism evidence="1 2">
    <name type="scientific">Yarrowia lipolytica</name>
    <name type="common">Candida lipolytica</name>
    <dbReference type="NCBI Taxonomy" id="4952"/>
    <lineage>
        <taxon>Eukaryota</taxon>
        <taxon>Fungi</taxon>
        <taxon>Dikarya</taxon>
        <taxon>Ascomycota</taxon>
        <taxon>Saccharomycotina</taxon>
        <taxon>Dipodascomycetes</taxon>
        <taxon>Dipodascales</taxon>
        <taxon>Dipodascales incertae sedis</taxon>
        <taxon>Yarrowia</taxon>
    </lineage>
</organism>
<evidence type="ECO:0000313" key="1">
    <source>
        <dbReference type="EMBL" id="AOW00746.1"/>
    </source>
</evidence>
<dbReference type="AlphaFoldDB" id="A0A1D8N547"/>
<dbReference type="VEuPathDB" id="FungiDB:YALI1_A16863g"/>
<name>A0A1D8N547_YARLL</name>
<sequence>MLSGSRFPNPCFLWRCRSSPSTSPACPTSSRTHYNRIRPCLGSSTSTHSQCTLTIFFRTVRVQLVHATSAAAYIIPWAPVCFSYTFCAFAIYETYDLPAVDTSNYWSEHGSDEASAPTFLLDGSSSIVVSLTSTARTRPCLGGMGKCQEISHKPRLVSPASCTTGN</sequence>
<gene>
    <name evidence="1" type="ORF">YALI1_A16863g</name>
</gene>
<dbReference type="RefSeq" id="XP_068137933.1">
    <property type="nucleotide sequence ID" value="XM_068281832.1"/>
</dbReference>
<evidence type="ECO:0000313" key="2">
    <source>
        <dbReference type="Proteomes" id="UP000182444"/>
    </source>
</evidence>